<evidence type="ECO:0000259" key="7">
    <source>
        <dbReference type="PROSITE" id="PS50893"/>
    </source>
</evidence>
<proteinExistence type="inferred from homology"/>
<accession>A0A6S7C1X1</accession>
<keyword evidence="9" id="KW-1185">Reference proteome</keyword>
<sequence>MSNIIISGLTKVFETAGGPIKILDNIDLTVGEGEFVCLLGPSGAGKSVTLNCISGFLTPTAGNIAVDGFLVTQKRPHYGYVFQQPRLMKWRTVEENLRFALRAESGKRVKDEDTRIKDVLELVNLTGYENFYPHQISGGMQHRVGIARAYIRDPGLLLMDEPFGALDEITARRLRAELVNTWMRDRRTVVFVTHDIIEACYLADRIVVYTPKPTRIASIINVDLPRPREYGSPEMHEVESRVLAVFEQSMKDFLDAEQPA</sequence>
<feature type="domain" description="ABC transporter" evidence="7">
    <location>
        <begin position="4"/>
        <end position="236"/>
    </location>
</feature>
<evidence type="ECO:0000313" key="9">
    <source>
        <dbReference type="Proteomes" id="UP000494365"/>
    </source>
</evidence>
<evidence type="ECO:0000313" key="8">
    <source>
        <dbReference type="EMBL" id="CAB3806994.1"/>
    </source>
</evidence>
<evidence type="ECO:0000256" key="1">
    <source>
        <dbReference type="ARBA" id="ARBA00005417"/>
    </source>
</evidence>
<evidence type="ECO:0000256" key="2">
    <source>
        <dbReference type="ARBA" id="ARBA00022448"/>
    </source>
</evidence>
<dbReference type="Gene3D" id="3.40.50.300">
    <property type="entry name" value="P-loop containing nucleotide triphosphate hydrolases"/>
    <property type="match status" value="1"/>
</dbReference>
<dbReference type="Pfam" id="PF00005">
    <property type="entry name" value="ABC_tran"/>
    <property type="match status" value="1"/>
</dbReference>
<dbReference type="GO" id="GO:0016887">
    <property type="term" value="F:ATP hydrolysis activity"/>
    <property type="evidence" value="ECO:0007669"/>
    <property type="project" value="InterPro"/>
</dbReference>
<dbReference type="Proteomes" id="UP000494365">
    <property type="component" value="Unassembled WGS sequence"/>
</dbReference>
<dbReference type="AlphaFoldDB" id="A0A6S7C1X1"/>
<dbReference type="InterPro" id="IPR003593">
    <property type="entry name" value="AAA+_ATPase"/>
</dbReference>
<dbReference type="PROSITE" id="PS50893">
    <property type="entry name" value="ABC_TRANSPORTER_2"/>
    <property type="match status" value="1"/>
</dbReference>
<dbReference type="EC" id="3.6.3.-" evidence="8"/>
<dbReference type="PANTHER" id="PTHR42788:SF13">
    <property type="entry name" value="ALIPHATIC SULFONATES IMPORT ATP-BINDING PROTEIN SSUB"/>
    <property type="match status" value="1"/>
</dbReference>
<dbReference type="EMBL" id="CADIKK010000048">
    <property type="protein sequence ID" value="CAB3806994.1"/>
    <property type="molecule type" value="Genomic_DNA"/>
</dbReference>
<keyword evidence="6 8" id="KW-0067">ATP-binding</keyword>
<organism evidence="8 9">
    <name type="scientific">Paraburkholderia ultramafica</name>
    <dbReference type="NCBI Taxonomy" id="1544867"/>
    <lineage>
        <taxon>Bacteria</taxon>
        <taxon>Pseudomonadati</taxon>
        <taxon>Pseudomonadota</taxon>
        <taxon>Betaproteobacteria</taxon>
        <taxon>Burkholderiales</taxon>
        <taxon>Burkholderiaceae</taxon>
        <taxon>Paraburkholderia</taxon>
    </lineage>
</organism>
<dbReference type="SMART" id="SM00382">
    <property type="entry name" value="AAA"/>
    <property type="match status" value="1"/>
</dbReference>
<keyword evidence="2" id="KW-0813">Transport</keyword>
<evidence type="ECO:0000256" key="4">
    <source>
        <dbReference type="ARBA" id="ARBA00022519"/>
    </source>
</evidence>
<keyword evidence="3" id="KW-1003">Cell membrane</keyword>
<dbReference type="GO" id="GO:0005524">
    <property type="term" value="F:ATP binding"/>
    <property type="evidence" value="ECO:0007669"/>
    <property type="project" value="UniProtKB-KW"/>
</dbReference>
<comment type="similarity">
    <text evidence="1">Belongs to the ABC transporter superfamily.</text>
</comment>
<dbReference type="InterPro" id="IPR003439">
    <property type="entry name" value="ABC_transporter-like_ATP-bd"/>
</dbReference>
<keyword evidence="4" id="KW-0472">Membrane</keyword>
<dbReference type="InterPro" id="IPR027417">
    <property type="entry name" value="P-loop_NTPase"/>
</dbReference>
<dbReference type="InterPro" id="IPR050166">
    <property type="entry name" value="ABC_transporter_ATP-bind"/>
</dbReference>
<keyword evidence="8" id="KW-0378">Hydrolase</keyword>
<protein>
    <submittedName>
        <fullName evidence="8">Bicarbonate transport ATP-binding protein CmpD</fullName>
        <ecNumber evidence="8">3.6.3.-</ecNumber>
    </submittedName>
</protein>
<name>A0A6S7C1X1_9BURK</name>
<gene>
    <name evidence="8" type="primary">cmpD</name>
    <name evidence="8" type="ORF">LMG28614_06507</name>
</gene>
<evidence type="ECO:0000256" key="5">
    <source>
        <dbReference type="ARBA" id="ARBA00022741"/>
    </source>
</evidence>
<dbReference type="SUPFAM" id="SSF52540">
    <property type="entry name" value="P-loop containing nucleoside triphosphate hydrolases"/>
    <property type="match status" value="1"/>
</dbReference>
<evidence type="ECO:0000256" key="6">
    <source>
        <dbReference type="ARBA" id="ARBA00022840"/>
    </source>
</evidence>
<dbReference type="CDD" id="cd03293">
    <property type="entry name" value="ABC_NrtD_SsuB_transporters"/>
    <property type="match status" value="1"/>
</dbReference>
<evidence type="ECO:0000256" key="3">
    <source>
        <dbReference type="ARBA" id="ARBA00022475"/>
    </source>
</evidence>
<reference evidence="8 9" key="1">
    <citation type="submission" date="2020-04" db="EMBL/GenBank/DDBJ databases">
        <authorList>
            <person name="De Canck E."/>
        </authorList>
    </citation>
    <scope>NUCLEOTIDE SEQUENCE [LARGE SCALE GENOMIC DNA]</scope>
    <source>
        <strain evidence="8 9">LMG 28614</strain>
    </source>
</reference>
<keyword evidence="4" id="KW-0997">Cell inner membrane</keyword>
<keyword evidence="5" id="KW-0547">Nucleotide-binding</keyword>
<dbReference type="RefSeq" id="WP_175153414.1">
    <property type="nucleotide sequence ID" value="NZ_CADIKK010000048.1"/>
</dbReference>
<dbReference type="PANTHER" id="PTHR42788">
    <property type="entry name" value="TAURINE IMPORT ATP-BINDING PROTEIN-RELATED"/>
    <property type="match status" value="1"/>
</dbReference>